<feature type="region of interest" description="Disordered" evidence="1">
    <location>
        <begin position="83"/>
        <end position="107"/>
    </location>
</feature>
<organism evidence="2 3">
    <name type="scientific">Prorocentrum cordatum</name>
    <dbReference type="NCBI Taxonomy" id="2364126"/>
    <lineage>
        <taxon>Eukaryota</taxon>
        <taxon>Sar</taxon>
        <taxon>Alveolata</taxon>
        <taxon>Dinophyceae</taxon>
        <taxon>Prorocentrales</taxon>
        <taxon>Prorocentraceae</taxon>
        <taxon>Prorocentrum</taxon>
    </lineage>
</organism>
<proteinExistence type="predicted"/>
<evidence type="ECO:0000256" key="1">
    <source>
        <dbReference type="SAM" id="MobiDB-lite"/>
    </source>
</evidence>
<dbReference type="EMBL" id="CAUYUJ010018145">
    <property type="protein sequence ID" value="CAK0881045.1"/>
    <property type="molecule type" value="Genomic_DNA"/>
</dbReference>
<evidence type="ECO:0000313" key="3">
    <source>
        <dbReference type="Proteomes" id="UP001189429"/>
    </source>
</evidence>
<keyword evidence="3" id="KW-1185">Reference proteome</keyword>
<accession>A0ABN9W4M2</accession>
<protein>
    <submittedName>
        <fullName evidence="2">Uncharacterized protein</fullName>
    </submittedName>
</protein>
<dbReference type="Proteomes" id="UP001189429">
    <property type="component" value="Unassembled WGS sequence"/>
</dbReference>
<feature type="non-terminal residue" evidence="2">
    <location>
        <position position="1"/>
    </location>
</feature>
<gene>
    <name evidence="2" type="ORF">PCOR1329_LOCUS64002</name>
</gene>
<evidence type="ECO:0000313" key="2">
    <source>
        <dbReference type="EMBL" id="CAK0881045.1"/>
    </source>
</evidence>
<reference evidence="2" key="1">
    <citation type="submission" date="2023-10" db="EMBL/GenBank/DDBJ databases">
        <authorList>
            <person name="Chen Y."/>
            <person name="Shah S."/>
            <person name="Dougan E. K."/>
            <person name="Thang M."/>
            <person name="Chan C."/>
        </authorList>
    </citation>
    <scope>NUCLEOTIDE SEQUENCE [LARGE SCALE GENOMIC DNA]</scope>
</reference>
<sequence length="125" mass="13780">AKCHMVPTVTVSRDLSGRSAAPAMAKPSARTLLAAWRRGVLRNTSPEERRTIQKAQGCCRGARGEKARRRSPQGCCHLDRRSQLGSCEASGQPPTAPRPDQASVRPHQMTFQTRSGHLRRVLAWL</sequence>
<name>A0ABN9W4M2_9DINO</name>
<comment type="caution">
    <text evidence="2">The sequence shown here is derived from an EMBL/GenBank/DDBJ whole genome shotgun (WGS) entry which is preliminary data.</text>
</comment>